<evidence type="ECO:0000313" key="3">
    <source>
        <dbReference type="Proteomes" id="UP001139000"/>
    </source>
</evidence>
<dbReference type="EMBL" id="JAJTTC010000001">
    <property type="protein sequence ID" value="MCF0062178.1"/>
    <property type="molecule type" value="Genomic_DNA"/>
</dbReference>
<evidence type="ECO:0008006" key="4">
    <source>
        <dbReference type="Google" id="ProtNLM"/>
    </source>
</evidence>
<reference evidence="2" key="1">
    <citation type="submission" date="2021-12" db="EMBL/GenBank/DDBJ databases">
        <title>Novel species in genus Dyadobacter.</title>
        <authorList>
            <person name="Ma C."/>
        </authorList>
    </citation>
    <scope>NUCLEOTIDE SEQUENCE</scope>
    <source>
        <strain evidence="2">LJ419</strain>
    </source>
</reference>
<feature type="chain" id="PRO_5040928473" description="Lipoprotein" evidence="1">
    <location>
        <begin position="22"/>
        <end position="130"/>
    </location>
</feature>
<dbReference type="AlphaFoldDB" id="A0A9X1PMB2"/>
<sequence length="130" mass="14297">MNKLITKSLVLALLVALSACSSPPDKLGSLDLVKWRGDRGGCNNVRVGLEKDFKTVEGQLKGKFADDIGDLLGRPDIHQLGERNQKFYVYFLSEGEQCADIQSKSTAPKVILKFNAVGLLSEITYQSRPL</sequence>
<dbReference type="RefSeq" id="WP_234655337.1">
    <property type="nucleotide sequence ID" value="NZ_CP094997.1"/>
</dbReference>
<accession>A0A9X1PMB2</accession>
<evidence type="ECO:0000256" key="1">
    <source>
        <dbReference type="SAM" id="SignalP"/>
    </source>
</evidence>
<proteinExistence type="predicted"/>
<evidence type="ECO:0000313" key="2">
    <source>
        <dbReference type="EMBL" id="MCF0062178.1"/>
    </source>
</evidence>
<gene>
    <name evidence="2" type="ORF">LXM26_11795</name>
</gene>
<organism evidence="2 3">
    <name type="scientific">Dyadobacter chenwenxiniae</name>
    <dbReference type="NCBI Taxonomy" id="2906456"/>
    <lineage>
        <taxon>Bacteria</taxon>
        <taxon>Pseudomonadati</taxon>
        <taxon>Bacteroidota</taxon>
        <taxon>Cytophagia</taxon>
        <taxon>Cytophagales</taxon>
        <taxon>Spirosomataceae</taxon>
        <taxon>Dyadobacter</taxon>
    </lineage>
</organism>
<dbReference type="PROSITE" id="PS51257">
    <property type="entry name" value="PROKAR_LIPOPROTEIN"/>
    <property type="match status" value="1"/>
</dbReference>
<dbReference type="Proteomes" id="UP001139000">
    <property type="component" value="Unassembled WGS sequence"/>
</dbReference>
<feature type="signal peptide" evidence="1">
    <location>
        <begin position="1"/>
        <end position="21"/>
    </location>
</feature>
<protein>
    <recommendedName>
        <fullName evidence="4">Lipoprotein</fullName>
    </recommendedName>
</protein>
<comment type="caution">
    <text evidence="2">The sequence shown here is derived from an EMBL/GenBank/DDBJ whole genome shotgun (WGS) entry which is preliminary data.</text>
</comment>
<keyword evidence="1" id="KW-0732">Signal</keyword>
<name>A0A9X1PMB2_9BACT</name>
<keyword evidence="3" id="KW-1185">Reference proteome</keyword>